<evidence type="ECO:0000259" key="9">
    <source>
        <dbReference type="Pfam" id="PF02880"/>
    </source>
</evidence>
<evidence type="ECO:0000256" key="6">
    <source>
        <dbReference type="ARBA" id="ARBA00023235"/>
    </source>
</evidence>
<dbReference type="OrthoDB" id="10363at2157"/>
<dbReference type="PANTHER" id="PTHR43771">
    <property type="entry name" value="PHOSPHOMANNOMUTASE"/>
    <property type="match status" value="1"/>
</dbReference>
<feature type="domain" description="Alpha-D-phosphohexomutase alpha/beta/alpha" evidence="7">
    <location>
        <begin position="5"/>
        <end position="135"/>
    </location>
</feature>
<sequence length="437" mass="49050">MKPEKVFKRYDVRGRYPEELDEEFVGMMGESLAAFAKENYNNKVVVCRDTKKSSMQLKECLIEGLRSQGIDVLDIGIGPTDMAAFQGQKNNCISVQVTSSHMPLDFNGLKFMYPEGNGFVNEDLNKLEELFHKKGKGKKEEGSYMEIESARDEYSEALENFVKEKIGVPDDRRIVVETMGGAGSHVLPEVLENLGFDVETVSGEKLPYRNPPNPKPENLKDLERKVEENDAYIGLALDLDADRVTAYFEGEWISGDDLFCIFAQLFQGDVVASVDTDTKLEEFAENIYYTRVGDPFVIDETIEKNAVLSGEPNGHYCFPEFTNYNSGTLAGLILACSNLEELMANIPESHIAQDNFEFGDNSDAEEAMEKFKECVEDKFEVLSTVDGVKFDLYGSTVLARLSGSSPVIRVKCFDEMEKRAEDALSNVREIFGKDINH</sequence>
<dbReference type="InterPro" id="IPR005841">
    <property type="entry name" value="Alpha-D-phosphohexomutase_SF"/>
</dbReference>
<dbReference type="RefSeq" id="WP_217907037.1">
    <property type="nucleotide sequence ID" value="NZ_CP040089.1"/>
</dbReference>
<evidence type="ECO:0000256" key="2">
    <source>
        <dbReference type="ARBA" id="ARBA00010231"/>
    </source>
</evidence>
<keyword evidence="6 10" id="KW-0413">Isomerase</keyword>
<name>A0A5Q0UJM2_9ARCH</name>
<dbReference type="Gene3D" id="3.30.310.50">
    <property type="entry name" value="Alpha-D-phosphohexomutase, C-terminal domain"/>
    <property type="match status" value="1"/>
</dbReference>
<evidence type="ECO:0000259" key="8">
    <source>
        <dbReference type="Pfam" id="PF02879"/>
    </source>
</evidence>
<dbReference type="SUPFAM" id="SSF55957">
    <property type="entry name" value="Phosphoglucomutase, C-terminal domain"/>
    <property type="match status" value="1"/>
</dbReference>
<keyword evidence="4" id="KW-0479">Metal-binding</keyword>
<evidence type="ECO:0000313" key="10">
    <source>
        <dbReference type="EMBL" id="QGA81019.1"/>
    </source>
</evidence>
<dbReference type="GO" id="GO:0004615">
    <property type="term" value="F:phosphomannomutase activity"/>
    <property type="evidence" value="ECO:0007669"/>
    <property type="project" value="UniProtKB-EC"/>
</dbReference>
<dbReference type="GO" id="GO:0046872">
    <property type="term" value="F:metal ion binding"/>
    <property type="evidence" value="ECO:0007669"/>
    <property type="project" value="UniProtKB-KW"/>
</dbReference>
<evidence type="ECO:0000256" key="3">
    <source>
        <dbReference type="ARBA" id="ARBA00022553"/>
    </source>
</evidence>
<dbReference type="SUPFAM" id="SSF53738">
    <property type="entry name" value="Phosphoglucomutase, first 3 domains"/>
    <property type="match status" value="3"/>
</dbReference>
<dbReference type="GO" id="GO:0004614">
    <property type="term" value="F:phosphoglucomutase activity"/>
    <property type="evidence" value="ECO:0007669"/>
    <property type="project" value="UniProtKB-EC"/>
</dbReference>
<dbReference type="Pfam" id="PF02878">
    <property type="entry name" value="PGM_PMM_I"/>
    <property type="match status" value="1"/>
</dbReference>
<evidence type="ECO:0000313" key="11">
    <source>
        <dbReference type="Proteomes" id="UP000377803"/>
    </source>
</evidence>
<dbReference type="EMBL" id="CP040089">
    <property type="protein sequence ID" value="QGA81019.1"/>
    <property type="molecule type" value="Genomic_DNA"/>
</dbReference>
<reference evidence="11" key="1">
    <citation type="submission" date="2019-05" db="EMBL/GenBank/DDBJ databases">
        <title>Candidatus Nanohalobium constans, a novel model system to study the DPANN nano-sized archaea: genomic and physiological characterization of a nanoarchaeon co-cultured with its chitinotrophic host.</title>
        <authorList>
            <person name="La Cono V."/>
            <person name="Arcadi E."/>
            <person name="Crisafi F."/>
            <person name="Denaro R."/>
            <person name="La Spada G."/>
            <person name="Messina E."/>
            <person name="Smedile F."/>
            <person name="Toshchakov S.V."/>
            <person name="Shevchenko M.A."/>
            <person name="Golyshin P.N."/>
            <person name="Golyshina O.V."/>
            <person name="Ferrer M."/>
            <person name="Rohde M."/>
            <person name="Mushegian A."/>
            <person name="Sorokin D.Y."/>
            <person name="Giuliano L."/>
            <person name="Yakimov M.M."/>
        </authorList>
    </citation>
    <scope>NUCLEOTIDE SEQUENCE [LARGE SCALE GENOMIC DNA]</scope>
    <source>
        <strain evidence="11">LC1Nh</strain>
    </source>
</reference>
<comment type="similarity">
    <text evidence="2">Belongs to the phosphohexose mutase family.</text>
</comment>
<dbReference type="InterPro" id="IPR005845">
    <property type="entry name" value="A-D-PHexomutase_a/b/a-II"/>
</dbReference>
<dbReference type="InterPro" id="IPR016055">
    <property type="entry name" value="A-D-PHexomutase_a/b/a-I/II/III"/>
</dbReference>
<feature type="domain" description="Alpha-D-phosphohexomutase alpha/beta/alpha" evidence="9">
    <location>
        <begin position="255"/>
        <end position="335"/>
    </location>
</feature>
<dbReference type="EC" id="5.4.2.2" evidence="10"/>
<organism evidence="10 11">
    <name type="scientific">Candidatus Nanohalobium constans</name>
    <dbReference type="NCBI Taxonomy" id="2565781"/>
    <lineage>
        <taxon>Archaea</taxon>
        <taxon>Candidatus Nanohalarchaeota</taxon>
        <taxon>Candidatus Nanohalobia</taxon>
        <taxon>Candidatus Nanohalobiales</taxon>
        <taxon>Candidatus Nanohalobiaceae</taxon>
        <taxon>Candidatus Nanohalobium</taxon>
    </lineage>
</organism>
<dbReference type="Pfam" id="PF02880">
    <property type="entry name" value="PGM_PMM_III"/>
    <property type="match status" value="1"/>
</dbReference>
<dbReference type="AlphaFoldDB" id="A0A5Q0UJM2"/>
<evidence type="ECO:0000256" key="5">
    <source>
        <dbReference type="ARBA" id="ARBA00022842"/>
    </source>
</evidence>
<dbReference type="GeneID" id="42365550"/>
<dbReference type="PRINTS" id="PR00509">
    <property type="entry name" value="PGMPMM"/>
</dbReference>
<evidence type="ECO:0000256" key="1">
    <source>
        <dbReference type="ARBA" id="ARBA00001946"/>
    </source>
</evidence>
<dbReference type="Proteomes" id="UP000377803">
    <property type="component" value="Chromosome"/>
</dbReference>
<keyword evidence="3" id="KW-0597">Phosphoprotein</keyword>
<keyword evidence="11" id="KW-1185">Reference proteome</keyword>
<protein>
    <submittedName>
        <fullName evidence="10">Phosphomannomutase / phosphoglucomutase</fullName>
        <ecNumber evidence="10">5.4.2.2</ecNumber>
        <ecNumber evidence="10">5.4.2.8</ecNumber>
    </submittedName>
</protein>
<dbReference type="InterPro" id="IPR005844">
    <property type="entry name" value="A-D-PHexomutase_a/b/a-I"/>
</dbReference>
<evidence type="ECO:0000259" key="7">
    <source>
        <dbReference type="Pfam" id="PF02878"/>
    </source>
</evidence>
<dbReference type="Gene3D" id="3.40.120.10">
    <property type="entry name" value="Alpha-D-Glucose-1,6-Bisphosphate, subunit A, domain 3"/>
    <property type="match status" value="3"/>
</dbReference>
<dbReference type="Pfam" id="PF02879">
    <property type="entry name" value="PGM_PMM_II"/>
    <property type="match status" value="1"/>
</dbReference>
<dbReference type="GO" id="GO:0005975">
    <property type="term" value="P:carbohydrate metabolic process"/>
    <property type="evidence" value="ECO:0007669"/>
    <property type="project" value="InterPro"/>
</dbReference>
<dbReference type="InterPro" id="IPR005846">
    <property type="entry name" value="A-D-PHexomutase_a/b/a-III"/>
</dbReference>
<evidence type="ECO:0000256" key="4">
    <source>
        <dbReference type="ARBA" id="ARBA00022723"/>
    </source>
</evidence>
<dbReference type="KEGG" id="ncon:LC1Nh_1152"/>
<gene>
    <name evidence="10" type="primary">pmm</name>
    <name evidence="10" type="ORF">LC1Nh_1152</name>
</gene>
<comment type="cofactor">
    <cofactor evidence="1">
        <name>Mg(2+)</name>
        <dbReference type="ChEBI" id="CHEBI:18420"/>
    </cofactor>
</comment>
<dbReference type="PANTHER" id="PTHR43771:SF1">
    <property type="entry name" value="PHOSPHOMANNOMUTASE"/>
    <property type="match status" value="1"/>
</dbReference>
<proteinExistence type="inferred from homology"/>
<keyword evidence="5" id="KW-0460">Magnesium</keyword>
<feature type="domain" description="Alpha-D-phosphohexomutase alpha/beta/alpha" evidence="8">
    <location>
        <begin position="152"/>
        <end position="246"/>
    </location>
</feature>
<dbReference type="EC" id="5.4.2.8" evidence="10"/>
<accession>A0A5Q0UJM2</accession>
<dbReference type="InterPro" id="IPR036900">
    <property type="entry name" value="A-D-PHexomutase_C_sf"/>
</dbReference>